<dbReference type="AlphaFoldDB" id="A0A8J6PM21"/>
<evidence type="ECO:0000256" key="1">
    <source>
        <dbReference type="SAM" id="Phobius"/>
    </source>
</evidence>
<proteinExistence type="predicted"/>
<keyword evidence="1" id="KW-0472">Membrane</keyword>
<keyword evidence="3" id="KW-1185">Reference proteome</keyword>
<organism evidence="2 3">
    <name type="scientific">Oryzicola mucosus</name>
    <dbReference type="NCBI Taxonomy" id="2767425"/>
    <lineage>
        <taxon>Bacteria</taxon>
        <taxon>Pseudomonadati</taxon>
        <taxon>Pseudomonadota</taxon>
        <taxon>Alphaproteobacteria</taxon>
        <taxon>Hyphomicrobiales</taxon>
        <taxon>Phyllobacteriaceae</taxon>
        <taxon>Oryzicola</taxon>
    </lineage>
</organism>
<dbReference type="PANTHER" id="PTHR34980">
    <property type="entry name" value="INNER MEMBRANE PROTEIN-RELATED-RELATED"/>
    <property type="match status" value="1"/>
</dbReference>
<dbReference type="EMBL" id="JACVVX010000001">
    <property type="protein sequence ID" value="MBD0414052.1"/>
    <property type="molecule type" value="Genomic_DNA"/>
</dbReference>
<feature type="transmembrane region" description="Helical" evidence="1">
    <location>
        <begin position="158"/>
        <end position="182"/>
    </location>
</feature>
<dbReference type="RefSeq" id="WP_188163436.1">
    <property type="nucleotide sequence ID" value="NZ_JACVVX010000001.1"/>
</dbReference>
<dbReference type="GO" id="GO:0005886">
    <property type="term" value="C:plasma membrane"/>
    <property type="evidence" value="ECO:0007669"/>
    <property type="project" value="TreeGrafter"/>
</dbReference>
<accession>A0A8J6PM21</accession>
<feature type="transmembrane region" description="Helical" evidence="1">
    <location>
        <begin position="121"/>
        <end position="146"/>
    </location>
</feature>
<protein>
    <submittedName>
        <fullName evidence="2">DUF805 domain-containing protein</fullName>
    </submittedName>
</protein>
<evidence type="ECO:0000313" key="3">
    <source>
        <dbReference type="Proteomes" id="UP000643405"/>
    </source>
</evidence>
<comment type="caution">
    <text evidence="2">The sequence shown here is derived from an EMBL/GenBank/DDBJ whole genome shotgun (WGS) entry which is preliminary data.</text>
</comment>
<reference evidence="2" key="1">
    <citation type="submission" date="2020-09" db="EMBL/GenBank/DDBJ databases">
        <title>Genome seq and assembly of Tianweitania sp.</title>
        <authorList>
            <person name="Chhetri G."/>
        </authorList>
    </citation>
    <scope>NUCLEOTIDE SEQUENCE</scope>
    <source>
        <strain evidence="2">Rool2</strain>
    </source>
</reference>
<dbReference type="Pfam" id="PF05656">
    <property type="entry name" value="DUF805"/>
    <property type="match status" value="1"/>
</dbReference>
<keyword evidence="1" id="KW-0812">Transmembrane</keyword>
<feature type="transmembrane region" description="Helical" evidence="1">
    <location>
        <begin position="194"/>
        <end position="214"/>
    </location>
</feature>
<keyword evidence="1" id="KW-1133">Transmembrane helix</keyword>
<dbReference type="PANTHER" id="PTHR34980:SF2">
    <property type="entry name" value="INNER MEMBRANE PROTEIN YHAH-RELATED"/>
    <property type="match status" value="1"/>
</dbReference>
<dbReference type="InterPro" id="IPR012340">
    <property type="entry name" value="NA-bd_OB-fold"/>
</dbReference>
<dbReference type="SUPFAM" id="SSF50249">
    <property type="entry name" value="Nucleic acid-binding proteins"/>
    <property type="match status" value="1"/>
</dbReference>
<dbReference type="Gene3D" id="2.40.50.140">
    <property type="entry name" value="Nucleic acid-binding proteins"/>
    <property type="match status" value="1"/>
</dbReference>
<dbReference type="Proteomes" id="UP000643405">
    <property type="component" value="Unassembled WGS sequence"/>
</dbReference>
<gene>
    <name evidence="2" type="ORF">ICI42_05240</name>
</gene>
<dbReference type="InterPro" id="IPR008523">
    <property type="entry name" value="DUF805"/>
</dbReference>
<sequence>MRGEVLHFDEAQGFGFISGADGNRYGFAHEDLRVRASLSKGTQVEFQPSGGQAKDVFVFRPHGHSAVPQVPTQFGRHADPQATVLVQEPAAGNSTGLWSFFWRGLTSNYANFQGRARRKEFWGYFLFYYLGIIVLLFAGLLIDAALGNFHPEIDTDSVPVVTMVVLSVFVLGTIIPGIAMTVRRQHDIGLSGWFYLLILIPSIGGLIIFVFSLIPSQKHDNRWGPVPAGITIPPPYVPVAQA</sequence>
<name>A0A8J6PM21_9HYPH</name>
<evidence type="ECO:0000313" key="2">
    <source>
        <dbReference type="EMBL" id="MBD0414052.1"/>
    </source>
</evidence>